<name>A0A9N8EFJ1_9STRA</name>
<dbReference type="GO" id="GO:0005737">
    <property type="term" value="C:cytoplasm"/>
    <property type="evidence" value="ECO:0007669"/>
    <property type="project" value="UniProtKB-SubCell"/>
</dbReference>
<dbReference type="InterPro" id="IPR029058">
    <property type="entry name" value="AB_hydrolase_fold"/>
</dbReference>
<dbReference type="PANTHER" id="PTHR46197:SF3">
    <property type="entry name" value="AB HYDROLASE-1 DOMAIN-CONTAINING PROTEIN"/>
    <property type="match status" value="1"/>
</dbReference>
<protein>
    <submittedName>
        <fullName evidence="4">Protein ABHD14B</fullName>
    </submittedName>
</protein>
<keyword evidence="3" id="KW-0472">Membrane</keyword>
<organism evidence="4 5">
    <name type="scientific">Seminavis robusta</name>
    <dbReference type="NCBI Taxonomy" id="568900"/>
    <lineage>
        <taxon>Eukaryota</taxon>
        <taxon>Sar</taxon>
        <taxon>Stramenopiles</taxon>
        <taxon>Ochrophyta</taxon>
        <taxon>Bacillariophyta</taxon>
        <taxon>Bacillariophyceae</taxon>
        <taxon>Bacillariophycidae</taxon>
        <taxon>Naviculales</taxon>
        <taxon>Naviculaceae</taxon>
        <taxon>Seminavis</taxon>
    </lineage>
</organism>
<keyword evidence="2" id="KW-0963">Cytoplasm</keyword>
<dbReference type="AlphaFoldDB" id="A0A9N8EFJ1"/>
<evidence type="ECO:0000256" key="1">
    <source>
        <dbReference type="ARBA" id="ARBA00004496"/>
    </source>
</evidence>
<comment type="caution">
    <text evidence="4">The sequence shown here is derived from an EMBL/GenBank/DDBJ whole genome shotgun (WGS) entry which is preliminary data.</text>
</comment>
<keyword evidence="5" id="KW-1185">Reference proteome</keyword>
<evidence type="ECO:0000313" key="5">
    <source>
        <dbReference type="Proteomes" id="UP001153069"/>
    </source>
</evidence>
<dbReference type="SUPFAM" id="SSF53474">
    <property type="entry name" value="alpha/beta-Hydrolases"/>
    <property type="match status" value="1"/>
</dbReference>
<evidence type="ECO:0000313" key="4">
    <source>
        <dbReference type="EMBL" id="CAB9517639.1"/>
    </source>
</evidence>
<dbReference type="PANTHER" id="PTHR46197">
    <property type="entry name" value="PROTEIN ABHD14B-LIKE"/>
    <property type="match status" value="1"/>
</dbReference>
<keyword evidence="3" id="KW-1133">Transmembrane helix</keyword>
<accession>A0A9N8EFJ1</accession>
<dbReference type="Gene3D" id="3.40.50.1820">
    <property type="entry name" value="alpha/beta hydrolase"/>
    <property type="match status" value="1"/>
</dbReference>
<reference evidence="4" key="1">
    <citation type="submission" date="2020-06" db="EMBL/GenBank/DDBJ databases">
        <authorList>
            <consortium name="Plant Systems Biology data submission"/>
        </authorList>
    </citation>
    <scope>NUCLEOTIDE SEQUENCE</scope>
    <source>
        <strain evidence="4">D6</strain>
    </source>
</reference>
<proteinExistence type="predicted"/>
<evidence type="ECO:0000256" key="3">
    <source>
        <dbReference type="SAM" id="Phobius"/>
    </source>
</evidence>
<dbReference type="EMBL" id="CAICTM010000869">
    <property type="protein sequence ID" value="CAB9517639.1"/>
    <property type="molecule type" value="Genomic_DNA"/>
</dbReference>
<dbReference type="Proteomes" id="UP001153069">
    <property type="component" value="Unassembled WGS sequence"/>
</dbReference>
<dbReference type="OrthoDB" id="284184at2759"/>
<sequence length="278" mass="30462">MSSLNIIGSKPPQSSYARNQQWWSMQRYRIAMGGFALIMLLAISSWGSGSTTTTKEAMAEMGETQSDGVVEKPSITMHDAGGISYYHCKGTSTATKEKPLVMLHGAAFTKENWKTSGILDELCQTTTTKRRLSVFAVDLPVSKTYQDLIQFLEVLKSEGRISAHVALVTPSASGKTMITWAAQAATVKQTLPKYIERWIPVAANAINMQPEENIQRLDGLLPILAIYGDQDRPGKQSSERLQSLAGATVVELSGRHPCYLDSPNEFVTEVVKFIEEGG</sequence>
<keyword evidence="3" id="KW-0812">Transmembrane</keyword>
<evidence type="ECO:0000256" key="2">
    <source>
        <dbReference type="ARBA" id="ARBA00022490"/>
    </source>
</evidence>
<gene>
    <name evidence="4" type="ORF">SEMRO_870_G213630.1</name>
</gene>
<comment type="subcellular location">
    <subcellularLocation>
        <location evidence="1">Cytoplasm</location>
    </subcellularLocation>
</comment>
<feature type="transmembrane region" description="Helical" evidence="3">
    <location>
        <begin position="28"/>
        <end position="47"/>
    </location>
</feature>